<gene>
    <name evidence="1" type="ORF">GIW75_08050</name>
</gene>
<comment type="caution">
    <text evidence="1">The sequence shown here is derived from an EMBL/GenBank/DDBJ whole genome shotgun (WGS) entry which is preliminary data.</text>
</comment>
<dbReference type="RefSeq" id="WP_169901072.1">
    <property type="nucleotide sequence ID" value="NZ_WKEB01000023.1"/>
</dbReference>
<organism evidence="1 2">
    <name type="scientific">Pseudomonas proteolytica</name>
    <dbReference type="NCBI Taxonomy" id="219574"/>
    <lineage>
        <taxon>Bacteria</taxon>
        <taxon>Pseudomonadati</taxon>
        <taxon>Pseudomonadota</taxon>
        <taxon>Gammaproteobacteria</taxon>
        <taxon>Pseudomonadales</taxon>
        <taxon>Pseudomonadaceae</taxon>
        <taxon>Pseudomonas</taxon>
    </lineage>
</organism>
<dbReference type="AlphaFoldDB" id="A0AAW5A898"/>
<evidence type="ECO:0000313" key="1">
    <source>
        <dbReference type="EMBL" id="MCF5056906.1"/>
    </source>
</evidence>
<dbReference type="Proteomes" id="UP000814172">
    <property type="component" value="Unassembled WGS sequence"/>
</dbReference>
<name>A0AAW5A898_9PSED</name>
<reference evidence="1 2" key="1">
    <citation type="submission" date="2019-11" db="EMBL/GenBank/DDBJ databases">
        <title>Epiphytic Pseudomonas syringae from cherry orchards.</title>
        <authorList>
            <person name="Hulin M.T."/>
        </authorList>
    </citation>
    <scope>NUCLEOTIDE SEQUENCE [LARGE SCALE GENOMIC DNA]</scope>
    <source>
        <strain evidence="1 2">PA-6-9F</strain>
    </source>
</reference>
<proteinExistence type="predicted"/>
<keyword evidence="2" id="KW-1185">Reference proteome</keyword>
<evidence type="ECO:0000313" key="2">
    <source>
        <dbReference type="Proteomes" id="UP000814172"/>
    </source>
</evidence>
<protein>
    <submittedName>
        <fullName evidence="1">Uncharacterized protein</fullName>
    </submittedName>
</protein>
<sequence length="110" mass="11302">MQTDNTSPITINIRQNTGTYIAKAPGLKPTASCSTGPLQAAEALAKKLGLAPGLIQEQSIGGLGYGCSRFSHSGELATNTSDKAHCPNCGICHTRTETCNEAKARVGGAV</sequence>
<dbReference type="EMBL" id="WKEW01000018">
    <property type="protein sequence ID" value="MCF5056906.1"/>
    <property type="molecule type" value="Genomic_DNA"/>
</dbReference>
<accession>A0AAW5A898</accession>